<organism evidence="3 4">
    <name type="scientific">Gonapodya prolifera (strain JEL478)</name>
    <name type="common">Monoblepharis prolifera</name>
    <dbReference type="NCBI Taxonomy" id="1344416"/>
    <lineage>
        <taxon>Eukaryota</taxon>
        <taxon>Fungi</taxon>
        <taxon>Fungi incertae sedis</taxon>
        <taxon>Chytridiomycota</taxon>
        <taxon>Chytridiomycota incertae sedis</taxon>
        <taxon>Monoblepharidomycetes</taxon>
        <taxon>Monoblepharidales</taxon>
        <taxon>Gonapodyaceae</taxon>
        <taxon>Gonapodya</taxon>
    </lineage>
</organism>
<dbReference type="Pfam" id="PF01425">
    <property type="entry name" value="Amidase"/>
    <property type="match status" value="1"/>
</dbReference>
<accession>A0A139AWC3</accession>
<dbReference type="PANTHER" id="PTHR11895:SF67">
    <property type="entry name" value="AMIDASE DOMAIN-CONTAINING PROTEIN"/>
    <property type="match status" value="1"/>
</dbReference>
<dbReference type="OMA" id="YGMSDTN"/>
<protein>
    <submittedName>
        <fullName evidence="3">Amidase signature enzyme</fullName>
    </submittedName>
</protein>
<evidence type="ECO:0000313" key="4">
    <source>
        <dbReference type="Proteomes" id="UP000070544"/>
    </source>
</evidence>
<dbReference type="PROSITE" id="PS00571">
    <property type="entry name" value="AMIDASES"/>
    <property type="match status" value="1"/>
</dbReference>
<feature type="domain" description="Amidase" evidence="2">
    <location>
        <begin position="152"/>
        <end position="597"/>
    </location>
</feature>
<dbReference type="SUPFAM" id="SSF75304">
    <property type="entry name" value="Amidase signature (AS) enzymes"/>
    <property type="match status" value="1"/>
</dbReference>
<dbReference type="InterPro" id="IPR036928">
    <property type="entry name" value="AS_sf"/>
</dbReference>
<dbReference type="PANTHER" id="PTHR11895">
    <property type="entry name" value="TRANSAMIDASE"/>
    <property type="match status" value="1"/>
</dbReference>
<dbReference type="GO" id="GO:0003824">
    <property type="term" value="F:catalytic activity"/>
    <property type="evidence" value="ECO:0007669"/>
    <property type="project" value="InterPro"/>
</dbReference>
<dbReference type="OrthoDB" id="566138at2759"/>
<dbReference type="AlphaFoldDB" id="A0A139AWC3"/>
<keyword evidence="4" id="KW-1185">Reference proteome</keyword>
<dbReference type="Gene3D" id="3.90.1300.10">
    <property type="entry name" value="Amidase signature (AS) domain"/>
    <property type="match status" value="1"/>
</dbReference>
<evidence type="ECO:0000256" key="1">
    <source>
        <dbReference type="ARBA" id="ARBA00009199"/>
    </source>
</evidence>
<name>A0A139AWC3_GONPJ</name>
<comment type="similarity">
    <text evidence="1">Belongs to the amidase family.</text>
</comment>
<dbReference type="STRING" id="1344416.A0A139AWC3"/>
<dbReference type="EMBL" id="KQ965734">
    <property type="protein sequence ID" value="KXS21020.1"/>
    <property type="molecule type" value="Genomic_DNA"/>
</dbReference>
<proteinExistence type="inferred from homology"/>
<dbReference type="InterPro" id="IPR000120">
    <property type="entry name" value="Amidase"/>
</dbReference>
<evidence type="ECO:0000313" key="3">
    <source>
        <dbReference type="EMBL" id="KXS21020.1"/>
    </source>
</evidence>
<reference evidence="3 4" key="1">
    <citation type="journal article" date="2015" name="Genome Biol. Evol.">
        <title>Phylogenomic analyses indicate that early fungi evolved digesting cell walls of algal ancestors of land plants.</title>
        <authorList>
            <person name="Chang Y."/>
            <person name="Wang S."/>
            <person name="Sekimoto S."/>
            <person name="Aerts A.L."/>
            <person name="Choi C."/>
            <person name="Clum A."/>
            <person name="LaButti K.M."/>
            <person name="Lindquist E.A."/>
            <person name="Yee Ngan C."/>
            <person name="Ohm R.A."/>
            <person name="Salamov A.A."/>
            <person name="Grigoriev I.V."/>
            <person name="Spatafora J.W."/>
            <person name="Berbee M.L."/>
        </authorList>
    </citation>
    <scope>NUCLEOTIDE SEQUENCE [LARGE SCALE GENOMIC DNA]</scope>
    <source>
        <strain evidence="3 4">JEL478</strain>
    </source>
</reference>
<dbReference type="InterPro" id="IPR020556">
    <property type="entry name" value="Amidase_CS"/>
</dbReference>
<evidence type="ECO:0000259" key="2">
    <source>
        <dbReference type="Pfam" id="PF01425"/>
    </source>
</evidence>
<dbReference type="InterPro" id="IPR023631">
    <property type="entry name" value="Amidase_dom"/>
</dbReference>
<gene>
    <name evidence="3" type="ORF">M427DRAFT_66356</name>
</gene>
<sequence>MEPNAGYNLRHLQAPIASGFSLRALTFLLETIGQQSGLAAFLTAPTGNFSLRGRSFEESPTLLPIVIDYPKSSEVAHYARVVNADSKGTVLPPQELLDLLLEYTNQTGAVDVGRKLVDTGSFAFYTARDYHDAYSKKQTNPIAVAERLVAHIKASNESYPALNSIVQYEPERILAQARASAERWAAGKPLSVLDGVPVTCKEEADIEGYERRVGTSFYARGQPSTSNNAALARLAAGGAIVLGATNMHEIGFDVSNINTDADHGPARNPYNVMHVTGGSSGGSASSVASGLAVISVGADGGGSLRIPASHCGVFTIKPTHSRIPALGWAPLDASTAHVGPIAATATDLLLGYAAMAGPHPEDAASQSLPSVRLPTLEAWRSVLDSGKGVLKGLCVGIFWNYFRDADVEYVNNAEKMVLEMARRGAEIVEVEIPDLEDFRVAHLLAIGSEITQEADAMLASARARNPNSNPSFSLPNRLNLAAQKACMTAADYVTSMKVRTRCIQRMKELFNKCDVFVLPTSGDVAPPVPEEGEKGGTGLSDLTTSAMCMRFAFLGNLSGIPAISVPTGQHPPFPAGKSRLPTGLQVLAPWYREDLLLLVAKACEGILEEGALKVELGKAPFEVEKEGSVKKVDRVEGEKVVRKRPDVWYDVLG</sequence>
<dbReference type="Proteomes" id="UP000070544">
    <property type="component" value="Unassembled WGS sequence"/>
</dbReference>